<evidence type="ECO:0000256" key="9">
    <source>
        <dbReference type="PROSITE-ProRule" id="PRU01050"/>
    </source>
</evidence>
<dbReference type="NCBIfam" id="TIGR00231">
    <property type="entry name" value="small_GTP"/>
    <property type="match status" value="1"/>
</dbReference>
<evidence type="ECO:0000256" key="4">
    <source>
        <dbReference type="ARBA" id="ARBA00022730"/>
    </source>
</evidence>
<name>A0A0S6YXL4_9GAMM</name>
<feature type="region of interest" description="G1" evidence="9">
    <location>
        <begin position="20"/>
        <end position="27"/>
    </location>
</feature>
<feature type="region of interest" description="G3" evidence="9">
    <location>
        <begin position="67"/>
        <end position="70"/>
    </location>
</feature>
<feature type="region of interest" description="G2" evidence="9">
    <location>
        <begin position="46"/>
        <end position="50"/>
    </location>
</feature>
<dbReference type="HAMAP" id="MF_00367">
    <property type="entry name" value="GTPase_Era"/>
    <property type="match status" value="1"/>
</dbReference>
<dbReference type="AlphaFoldDB" id="A0A0S6YXL4"/>
<feature type="region of interest" description="G4" evidence="9">
    <location>
        <begin position="129"/>
        <end position="132"/>
    </location>
</feature>
<dbReference type="InterPro" id="IPR030388">
    <property type="entry name" value="G_ERA_dom"/>
</dbReference>
<evidence type="ECO:0000259" key="12">
    <source>
        <dbReference type="PROSITE" id="PS51713"/>
    </source>
</evidence>
<evidence type="ECO:0000256" key="5">
    <source>
        <dbReference type="ARBA" id="ARBA00022741"/>
    </source>
</evidence>
<dbReference type="OrthoDB" id="9805918at2"/>
<dbReference type="InterPro" id="IPR015946">
    <property type="entry name" value="KH_dom-like_a/b"/>
</dbReference>
<gene>
    <name evidence="8" type="primary">era</name>
    <name evidence="13" type="ORF">MBSD_0575</name>
</gene>
<dbReference type="FunFam" id="3.30.300.20:FF:000003">
    <property type="entry name" value="GTPase Era"/>
    <property type="match status" value="1"/>
</dbReference>
<feature type="domain" description="KH type-2" evidence="11">
    <location>
        <begin position="203"/>
        <end position="288"/>
    </location>
</feature>
<comment type="similarity">
    <text evidence="1 8 9 10">Belongs to the TRAFAC class TrmE-Era-EngA-EngB-Septin-like GTPase superfamily. Era GTPase family.</text>
</comment>
<evidence type="ECO:0000256" key="3">
    <source>
        <dbReference type="ARBA" id="ARBA00022517"/>
    </source>
</evidence>
<dbReference type="Gene3D" id="3.40.50.300">
    <property type="entry name" value="P-loop containing nucleotide triphosphate hydrolases"/>
    <property type="match status" value="1"/>
</dbReference>
<comment type="subunit">
    <text evidence="8">Monomer.</text>
</comment>
<dbReference type="InterPro" id="IPR027417">
    <property type="entry name" value="P-loop_NTPase"/>
</dbReference>
<dbReference type="NCBIfam" id="TIGR00436">
    <property type="entry name" value="era"/>
    <property type="match status" value="1"/>
</dbReference>
<evidence type="ECO:0000259" key="11">
    <source>
        <dbReference type="PROSITE" id="PS50823"/>
    </source>
</evidence>
<dbReference type="PROSITE" id="PS51713">
    <property type="entry name" value="G_ERA"/>
    <property type="match status" value="1"/>
</dbReference>
<dbReference type="GO" id="GO:0000028">
    <property type="term" value="P:ribosomal small subunit assembly"/>
    <property type="evidence" value="ECO:0007669"/>
    <property type="project" value="TreeGrafter"/>
</dbReference>
<dbReference type="HOGENOM" id="CLU_038009_1_2_6"/>
<keyword evidence="8" id="KW-0963">Cytoplasm</keyword>
<dbReference type="InterPro" id="IPR006073">
    <property type="entry name" value="GTP-bd"/>
</dbReference>
<evidence type="ECO:0000256" key="8">
    <source>
        <dbReference type="HAMAP-Rule" id="MF_00367"/>
    </source>
</evidence>
<dbReference type="GO" id="GO:0043024">
    <property type="term" value="F:ribosomal small subunit binding"/>
    <property type="evidence" value="ECO:0007669"/>
    <property type="project" value="TreeGrafter"/>
</dbReference>
<keyword evidence="3 8" id="KW-0690">Ribosome biogenesis</keyword>
<keyword evidence="4 8" id="KW-0699">rRNA-binding</keyword>
<evidence type="ECO:0000256" key="10">
    <source>
        <dbReference type="RuleBase" id="RU003761"/>
    </source>
</evidence>
<evidence type="ECO:0000256" key="1">
    <source>
        <dbReference type="ARBA" id="ARBA00007921"/>
    </source>
</evidence>
<feature type="binding site" evidence="8">
    <location>
        <begin position="20"/>
        <end position="27"/>
    </location>
    <ligand>
        <name>GTP</name>
        <dbReference type="ChEBI" id="CHEBI:37565"/>
    </ligand>
</feature>
<dbReference type="SUPFAM" id="SSF52540">
    <property type="entry name" value="P-loop containing nucleoside triphosphate hydrolases"/>
    <property type="match status" value="1"/>
</dbReference>
<dbReference type="GO" id="GO:0005886">
    <property type="term" value="C:plasma membrane"/>
    <property type="evidence" value="ECO:0007669"/>
    <property type="project" value="UniProtKB-SubCell"/>
</dbReference>
<dbReference type="Pfam" id="PF01926">
    <property type="entry name" value="MMR_HSR1"/>
    <property type="match status" value="1"/>
</dbReference>
<feature type="binding site" evidence="8">
    <location>
        <begin position="67"/>
        <end position="71"/>
    </location>
    <ligand>
        <name>GTP</name>
        <dbReference type="ChEBI" id="CHEBI:37565"/>
    </ligand>
</feature>
<comment type="subcellular location">
    <subcellularLocation>
        <location evidence="8">Cytoplasm</location>
    </subcellularLocation>
    <subcellularLocation>
        <location evidence="8">Cell membrane</location>
        <topology evidence="8">Peripheral membrane protein</topology>
    </subcellularLocation>
</comment>
<evidence type="ECO:0000256" key="7">
    <source>
        <dbReference type="ARBA" id="ARBA00023134"/>
    </source>
</evidence>
<keyword evidence="8" id="KW-1003">Cell membrane</keyword>
<dbReference type="GO" id="GO:0005525">
    <property type="term" value="F:GTP binding"/>
    <property type="evidence" value="ECO:0007669"/>
    <property type="project" value="UniProtKB-UniRule"/>
</dbReference>
<dbReference type="Pfam" id="PF07650">
    <property type="entry name" value="KH_2"/>
    <property type="match status" value="1"/>
</dbReference>
<feature type="domain" description="Era-type G" evidence="12">
    <location>
        <begin position="12"/>
        <end position="180"/>
    </location>
</feature>
<dbReference type="PROSITE" id="PS50823">
    <property type="entry name" value="KH_TYPE_2"/>
    <property type="match status" value="1"/>
</dbReference>
<dbReference type="PRINTS" id="PR00326">
    <property type="entry name" value="GTP1OBG"/>
</dbReference>
<keyword evidence="8" id="KW-0472">Membrane</keyword>
<keyword evidence="6 8" id="KW-0694">RNA-binding</keyword>
<protein>
    <recommendedName>
        <fullName evidence="2 8">GTPase Era</fullName>
    </recommendedName>
</protein>
<evidence type="ECO:0000256" key="6">
    <source>
        <dbReference type="ARBA" id="ARBA00022884"/>
    </source>
</evidence>
<reference evidence="13" key="1">
    <citation type="submission" date="2015-03" db="EMBL/GenBank/DDBJ databases">
        <title>Draft genome sequence of Mizugakiibacter sediminis skMP5.</title>
        <authorList>
            <person name="Watanabe T."/>
            <person name="Kojima H."/>
            <person name="Fukui M."/>
        </authorList>
    </citation>
    <scope>NUCLEOTIDE SEQUENCE</scope>
    <source>
        <strain evidence="13">SkMP5</strain>
    </source>
</reference>
<dbReference type="InterPro" id="IPR004044">
    <property type="entry name" value="KH_dom_type_2"/>
</dbReference>
<organism evidence="13">
    <name type="scientific">Mizugakiibacter sediminis</name>
    <dbReference type="NCBI Taxonomy" id="1475481"/>
    <lineage>
        <taxon>Bacteria</taxon>
        <taxon>Pseudomonadati</taxon>
        <taxon>Pseudomonadota</taxon>
        <taxon>Gammaproteobacteria</taxon>
        <taxon>Lysobacterales</taxon>
        <taxon>Rhodanobacteraceae</taxon>
        <taxon>Mizugakiibacter</taxon>
    </lineage>
</organism>
<keyword evidence="5 8" id="KW-0547">Nucleotide-binding</keyword>
<dbReference type="CDD" id="cd22534">
    <property type="entry name" value="KH-II_Era"/>
    <property type="match status" value="1"/>
</dbReference>
<dbReference type="RefSeq" id="WP_062533920.1">
    <property type="nucleotide sequence ID" value="NZ_DF970131.1"/>
</dbReference>
<dbReference type="GO" id="GO:0003924">
    <property type="term" value="F:GTPase activity"/>
    <property type="evidence" value="ECO:0007669"/>
    <property type="project" value="UniProtKB-UniRule"/>
</dbReference>
<dbReference type="GO" id="GO:0005829">
    <property type="term" value="C:cytosol"/>
    <property type="evidence" value="ECO:0007669"/>
    <property type="project" value="TreeGrafter"/>
</dbReference>
<dbReference type="PANTHER" id="PTHR42698">
    <property type="entry name" value="GTPASE ERA"/>
    <property type="match status" value="1"/>
</dbReference>
<dbReference type="NCBIfam" id="NF000908">
    <property type="entry name" value="PRK00089.1"/>
    <property type="match status" value="1"/>
</dbReference>
<feature type="region of interest" description="G5" evidence="9">
    <location>
        <begin position="159"/>
        <end position="161"/>
    </location>
</feature>
<dbReference type="PANTHER" id="PTHR42698:SF1">
    <property type="entry name" value="GTPASE ERA, MITOCHONDRIAL"/>
    <property type="match status" value="1"/>
</dbReference>
<feature type="binding site" evidence="8">
    <location>
        <begin position="129"/>
        <end position="132"/>
    </location>
    <ligand>
        <name>GTP</name>
        <dbReference type="ChEBI" id="CHEBI:37565"/>
    </ligand>
</feature>
<dbReference type="InterPro" id="IPR009019">
    <property type="entry name" value="KH_sf_prok-type"/>
</dbReference>
<proteinExistence type="inferred from homology"/>
<dbReference type="Gene3D" id="3.30.300.20">
    <property type="match status" value="1"/>
</dbReference>
<dbReference type="InterPro" id="IPR005225">
    <property type="entry name" value="Small_GTP-bd"/>
</dbReference>
<dbReference type="CDD" id="cd04163">
    <property type="entry name" value="Era"/>
    <property type="match status" value="1"/>
</dbReference>
<comment type="function">
    <text evidence="8">An essential GTPase that binds both GDP and GTP, with rapid nucleotide exchange. Plays a role in 16S rRNA processing and 30S ribosomal subunit biogenesis and possibly also in cell cycle regulation and energy metabolism.</text>
</comment>
<dbReference type="GO" id="GO:0070181">
    <property type="term" value="F:small ribosomal subunit rRNA binding"/>
    <property type="evidence" value="ECO:0007669"/>
    <property type="project" value="UniProtKB-UniRule"/>
</dbReference>
<evidence type="ECO:0000313" key="13">
    <source>
        <dbReference type="EMBL" id="GAN44058.1"/>
    </source>
</evidence>
<evidence type="ECO:0000256" key="2">
    <source>
        <dbReference type="ARBA" id="ARBA00020484"/>
    </source>
</evidence>
<dbReference type="SUPFAM" id="SSF54814">
    <property type="entry name" value="Prokaryotic type KH domain (KH-domain type II)"/>
    <property type="match status" value="1"/>
</dbReference>
<accession>A0A0S6YXL4</accession>
<dbReference type="EMBL" id="DF952378">
    <property type="protein sequence ID" value="GAN44058.1"/>
    <property type="molecule type" value="Genomic_DNA"/>
</dbReference>
<sequence length="304" mass="33812">MNQTSSTAVPPRCGMVALVGRPNVGKSTLLNALIGYRLSIVTPRPHTTRHRILGIATRPEGQILYVDTPGLHRGAKHAMNRSLNRAAHQAIAEVDVAVQVVEAGRWGDEDAAVYAALGERAVPRLLAVNKVDDLRDKAQLLPFVAGVVAQHPFDEVYFVSALKRQGLDALEQGILARLPQRAPLYGEEEITDRSERFLAAELVREQLMLRLQDELPYATTVEIEQFQDRADGVAEIHAVIWVEREGQKAIVIGAGGERLKAIGSGARKTMERLFERRVFLRLWVKVREAWTDDEAALRQFGYTD</sequence>
<keyword evidence="7 8" id="KW-0342">GTP-binding</keyword>
<dbReference type="InterPro" id="IPR005662">
    <property type="entry name" value="GTPase_Era-like"/>
</dbReference>